<sequence>MLLPKTTVFFANVTVLLLPTAIELSELASTVLELPMLMALLPNDVEELPNEIVLAALDETVFAPIAMLFELPAYAF</sequence>
<reference evidence="2" key="1">
    <citation type="submission" date="2018-07" db="EMBL/GenBank/DDBJ databases">
        <authorList>
            <person name="Kim H."/>
        </authorList>
    </citation>
    <scope>NUCLEOTIDE SEQUENCE [LARGE SCALE GENOMIC DNA]</scope>
    <source>
        <strain evidence="2">F02</strain>
    </source>
</reference>
<keyword evidence="2" id="KW-1185">Reference proteome</keyword>
<proteinExistence type="predicted"/>
<protein>
    <submittedName>
        <fullName evidence="1">Uncharacterized protein</fullName>
    </submittedName>
</protein>
<dbReference type="EMBL" id="CP031124">
    <property type="protein sequence ID" value="AXF85242.1"/>
    <property type="molecule type" value="Genomic_DNA"/>
</dbReference>
<gene>
    <name evidence="1" type="ORF">DTO96_100968</name>
</gene>
<evidence type="ECO:0000313" key="1">
    <source>
        <dbReference type="EMBL" id="AXF85242.1"/>
    </source>
</evidence>
<dbReference type="RefSeq" id="WP_192879019.1">
    <property type="nucleotide sequence ID" value="NZ_CP031124.1"/>
</dbReference>
<accession>A0A345DA54</accession>
<name>A0A345DA54_9BURK</name>
<dbReference type="KEGG" id="hyf:DTO96_100968"/>
<dbReference type="Proteomes" id="UP000252182">
    <property type="component" value="Chromosome"/>
</dbReference>
<organism evidence="1 2">
    <name type="scientific">Ephemeroptericola cinctiostellae</name>
    <dbReference type="NCBI Taxonomy" id="2268024"/>
    <lineage>
        <taxon>Bacteria</taxon>
        <taxon>Pseudomonadati</taxon>
        <taxon>Pseudomonadota</taxon>
        <taxon>Betaproteobacteria</taxon>
        <taxon>Burkholderiales</taxon>
        <taxon>Burkholderiaceae</taxon>
        <taxon>Ephemeroptericola</taxon>
    </lineage>
</organism>
<evidence type="ECO:0000313" key="2">
    <source>
        <dbReference type="Proteomes" id="UP000252182"/>
    </source>
</evidence>
<dbReference type="AlphaFoldDB" id="A0A345DA54"/>